<dbReference type="PANTHER" id="PTHR33164:SF43">
    <property type="entry name" value="HTH-TYPE TRANSCRIPTIONAL REPRESSOR YETL"/>
    <property type="match status" value="1"/>
</dbReference>
<dbReference type="SUPFAM" id="SSF46785">
    <property type="entry name" value="Winged helix' DNA-binding domain"/>
    <property type="match status" value="1"/>
</dbReference>
<dbReference type="SMART" id="SM00347">
    <property type="entry name" value="HTH_MARR"/>
    <property type="match status" value="1"/>
</dbReference>
<dbReference type="InterPro" id="IPR036388">
    <property type="entry name" value="WH-like_DNA-bd_sf"/>
</dbReference>
<dbReference type="GO" id="GO:0003677">
    <property type="term" value="F:DNA binding"/>
    <property type="evidence" value="ECO:0007669"/>
    <property type="project" value="UniProtKB-KW"/>
</dbReference>
<dbReference type="Pfam" id="PF12802">
    <property type="entry name" value="MarR_2"/>
    <property type="match status" value="1"/>
</dbReference>
<organism evidence="2 3">
    <name type="scientific">Spelaeicoccus albus</name>
    <dbReference type="NCBI Taxonomy" id="1280376"/>
    <lineage>
        <taxon>Bacteria</taxon>
        <taxon>Bacillati</taxon>
        <taxon>Actinomycetota</taxon>
        <taxon>Actinomycetes</taxon>
        <taxon>Micrococcales</taxon>
        <taxon>Brevibacteriaceae</taxon>
        <taxon>Spelaeicoccus</taxon>
    </lineage>
</organism>
<evidence type="ECO:0000313" key="2">
    <source>
        <dbReference type="EMBL" id="NYI69025.1"/>
    </source>
</evidence>
<proteinExistence type="predicted"/>
<protein>
    <submittedName>
        <fullName evidence="2">DNA-binding MarR family transcriptional regulator</fullName>
    </submittedName>
</protein>
<feature type="domain" description="HTH marR-type" evidence="1">
    <location>
        <begin position="1"/>
        <end position="137"/>
    </location>
</feature>
<evidence type="ECO:0000259" key="1">
    <source>
        <dbReference type="PROSITE" id="PS50995"/>
    </source>
</evidence>
<name>A0A7Z0D539_9MICO</name>
<evidence type="ECO:0000313" key="3">
    <source>
        <dbReference type="Proteomes" id="UP000539111"/>
    </source>
</evidence>
<gene>
    <name evidence="2" type="ORF">BJY26_003331</name>
</gene>
<dbReference type="Gene3D" id="1.10.10.10">
    <property type="entry name" value="Winged helix-like DNA-binding domain superfamily/Winged helix DNA-binding domain"/>
    <property type="match status" value="1"/>
</dbReference>
<dbReference type="InterPro" id="IPR000835">
    <property type="entry name" value="HTH_MarR-typ"/>
</dbReference>
<dbReference type="AlphaFoldDB" id="A0A7Z0D539"/>
<dbReference type="RefSeq" id="WP_179429296.1">
    <property type="nucleotide sequence ID" value="NZ_JACBZP010000001.1"/>
</dbReference>
<dbReference type="Proteomes" id="UP000539111">
    <property type="component" value="Unassembled WGS sequence"/>
</dbReference>
<keyword evidence="2" id="KW-0238">DNA-binding</keyword>
<dbReference type="GO" id="GO:0003700">
    <property type="term" value="F:DNA-binding transcription factor activity"/>
    <property type="evidence" value="ECO:0007669"/>
    <property type="project" value="InterPro"/>
</dbReference>
<dbReference type="PROSITE" id="PS50995">
    <property type="entry name" value="HTH_MARR_2"/>
    <property type="match status" value="1"/>
</dbReference>
<dbReference type="PANTHER" id="PTHR33164">
    <property type="entry name" value="TRANSCRIPTIONAL REGULATOR, MARR FAMILY"/>
    <property type="match status" value="1"/>
</dbReference>
<dbReference type="InterPro" id="IPR036390">
    <property type="entry name" value="WH_DNA-bd_sf"/>
</dbReference>
<sequence length="137" mass="15534">MESIGLRLRTAYYLFRAALDSDLRDLGITATQYGVLSQVAERGGSSVPQLARRTHVTPQRMHQIVAGLEKDELVTRDPHPDLERVLQTHLTEQGRGILRRCQERVQAVEDRMLAGFDKTDRMHSVELIDTVIDNLQA</sequence>
<dbReference type="GO" id="GO:0006950">
    <property type="term" value="P:response to stress"/>
    <property type="evidence" value="ECO:0007669"/>
    <property type="project" value="TreeGrafter"/>
</dbReference>
<accession>A0A7Z0D539</accession>
<dbReference type="EMBL" id="JACBZP010000001">
    <property type="protein sequence ID" value="NYI69025.1"/>
    <property type="molecule type" value="Genomic_DNA"/>
</dbReference>
<keyword evidence="3" id="KW-1185">Reference proteome</keyword>
<reference evidence="2 3" key="1">
    <citation type="submission" date="2020-07" db="EMBL/GenBank/DDBJ databases">
        <title>Sequencing the genomes of 1000 actinobacteria strains.</title>
        <authorList>
            <person name="Klenk H.-P."/>
        </authorList>
    </citation>
    <scope>NUCLEOTIDE SEQUENCE [LARGE SCALE GENOMIC DNA]</scope>
    <source>
        <strain evidence="2 3">DSM 26341</strain>
    </source>
</reference>
<comment type="caution">
    <text evidence="2">The sequence shown here is derived from an EMBL/GenBank/DDBJ whole genome shotgun (WGS) entry which is preliminary data.</text>
</comment>
<dbReference type="InterPro" id="IPR039422">
    <property type="entry name" value="MarR/SlyA-like"/>
</dbReference>